<reference evidence="2 3" key="1">
    <citation type="submission" date="2021-05" db="EMBL/GenBank/DDBJ databases">
        <title>A Polyphasic approach of four new species of the genus Ohtaekwangia: Ohtaekwangia histidinii sp. nov., Ohtaekwangia cretensis sp. nov., Ohtaekwangia indiensis sp. nov., Ohtaekwangia reichenbachii sp. nov. from diverse environment.</title>
        <authorList>
            <person name="Octaviana S."/>
        </authorList>
    </citation>
    <scope>NUCLEOTIDE SEQUENCE [LARGE SCALE GENOMIC DNA]</scope>
    <source>
        <strain evidence="2 3">PWU4</strain>
    </source>
</reference>
<feature type="transmembrane region" description="Helical" evidence="1">
    <location>
        <begin position="134"/>
        <end position="161"/>
    </location>
</feature>
<sequence length="331" mass="37386">MENFTLIDYHQTRDFSRKMNVTFEFVRQNFKPLGKSILFIAGPPVLLASLLMGSFFNDMFSASFSMGRGSNPEVIRDMFLTPNFWLQLLLMCVFLMVSTVATIATINNYILLYEERKTNRIEVGDVWGRVRDTFWMYFGTALLFTIVSIAVYIAMVIPVVLLANVSLVLIVFGGMALFCLLVYLLFSSSLVFIIRAYERIGFFAALARSFKLVQGKWWSTFGLIIVLYIIVVVVSYVFMIPWYVITLVSSLHNAGVEGVGEPTSGFQTISLIFLTLYYLAQMVMYTLPNVGIAFQYFNLVERKEAKGLMSQIGSIGQAPAPTPSSAPDEHY</sequence>
<evidence type="ECO:0008006" key="4">
    <source>
        <dbReference type="Google" id="ProtNLM"/>
    </source>
</evidence>
<feature type="transmembrane region" description="Helical" evidence="1">
    <location>
        <begin position="218"/>
        <end position="245"/>
    </location>
</feature>
<evidence type="ECO:0000313" key="2">
    <source>
        <dbReference type="EMBL" id="MBT1698687.1"/>
    </source>
</evidence>
<keyword evidence="1" id="KW-1133">Transmembrane helix</keyword>
<dbReference type="EMBL" id="JAHESF010000016">
    <property type="protein sequence ID" value="MBT1698687.1"/>
    <property type="molecule type" value="Genomic_DNA"/>
</dbReference>
<dbReference type="Proteomes" id="UP001319200">
    <property type="component" value="Unassembled WGS sequence"/>
</dbReference>
<evidence type="ECO:0000313" key="3">
    <source>
        <dbReference type="Proteomes" id="UP001319200"/>
    </source>
</evidence>
<gene>
    <name evidence="2" type="ORF">KK083_17475</name>
</gene>
<feature type="transmembrane region" description="Helical" evidence="1">
    <location>
        <begin position="37"/>
        <end position="56"/>
    </location>
</feature>
<keyword evidence="1" id="KW-0812">Transmembrane</keyword>
<dbReference type="RefSeq" id="WP_254165322.1">
    <property type="nucleotide sequence ID" value="NZ_JAHESF010000016.1"/>
</dbReference>
<evidence type="ECO:0000256" key="1">
    <source>
        <dbReference type="SAM" id="Phobius"/>
    </source>
</evidence>
<dbReference type="AlphaFoldDB" id="A0AAP2DP69"/>
<feature type="transmembrane region" description="Helical" evidence="1">
    <location>
        <begin position="167"/>
        <end position="197"/>
    </location>
</feature>
<organism evidence="2 3">
    <name type="scientific">Chryseosolibacter histidini</name>
    <dbReference type="NCBI Taxonomy" id="2782349"/>
    <lineage>
        <taxon>Bacteria</taxon>
        <taxon>Pseudomonadati</taxon>
        <taxon>Bacteroidota</taxon>
        <taxon>Cytophagia</taxon>
        <taxon>Cytophagales</taxon>
        <taxon>Chryseotaleaceae</taxon>
        <taxon>Chryseosolibacter</taxon>
    </lineage>
</organism>
<proteinExistence type="predicted"/>
<keyword evidence="3" id="KW-1185">Reference proteome</keyword>
<feature type="transmembrane region" description="Helical" evidence="1">
    <location>
        <begin position="265"/>
        <end position="287"/>
    </location>
</feature>
<comment type="caution">
    <text evidence="2">The sequence shown here is derived from an EMBL/GenBank/DDBJ whole genome shotgun (WGS) entry which is preliminary data.</text>
</comment>
<accession>A0AAP2DP69</accession>
<feature type="transmembrane region" description="Helical" evidence="1">
    <location>
        <begin position="84"/>
        <end position="113"/>
    </location>
</feature>
<name>A0AAP2DP69_9BACT</name>
<keyword evidence="1" id="KW-0472">Membrane</keyword>
<protein>
    <recommendedName>
        <fullName evidence="4">Glycerophosphoryl diester phosphodiesterase membrane domain-containing protein</fullName>
    </recommendedName>
</protein>